<comment type="caution">
    <text evidence="1">The sequence shown here is derived from an EMBL/GenBank/DDBJ whole genome shotgun (WGS) entry which is preliminary data.</text>
</comment>
<dbReference type="STRING" id="4540.A0A3L6RJ15"/>
<sequence length="115" mass="12165">MPWASNVAAGEGIPFAELEADVAAALPGGQEDDALRGDLIKAAADCVEWLDVQPPRSMVYASVGSVVVLPRRRGSSSFLQQLPEDVGVSGGGLVREHLVDGDEDELRVARRVLGR</sequence>
<dbReference type="OrthoDB" id="5835829at2759"/>
<organism evidence="1 2">
    <name type="scientific">Panicum miliaceum</name>
    <name type="common">Proso millet</name>
    <name type="synonym">Broomcorn millet</name>
    <dbReference type="NCBI Taxonomy" id="4540"/>
    <lineage>
        <taxon>Eukaryota</taxon>
        <taxon>Viridiplantae</taxon>
        <taxon>Streptophyta</taxon>
        <taxon>Embryophyta</taxon>
        <taxon>Tracheophyta</taxon>
        <taxon>Spermatophyta</taxon>
        <taxon>Magnoliopsida</taxon>
        <taxon>Liliopsida</taxon>
        <taxon>Poales</taxon>
        <taxon>Poaceae</taxon>
        <taxon>PACMAD clade</taxon>
        <taxon>Panicoideae</taxon>
        <taxon>Panicodae</taxon>
        <taxon>Paniceae</taxon>
        <taxon>Panicinae</taxon>
        <taxon>Panicum</taxon>
        <taxon>Panicum sect. Panicum</taxon>
    </lineage>
</organism>
<protein>
    <submittedName>
        <fullName evidence="1">Uncharacterized protein</fullName>
    </submittedName>
</protein>
<dbReference type="Proteomes" id="UP000275267">
    <property type="component" value="Unassembled WGS sequence"/>
</dbReference>
<gene>
    <name evidence="1" type="ORF">C2845_PM13G02800</name>
</gene>
<keyword evidence="2" id="KW-1185">Reference proteome</keyword>
<name>A0A3L6RJ15_PANMI</name>
<dbReference type="Gene3D" id="3.40.50.2000">
    <property type="entry name" value="Glycogen Phosphorylase B"/>
    <property type="match status" value="1"/>
</dbReference>
<dbReference type="EMBL" id="PQIB02000008">
    <property type="protein sequence ID" value="RLN04504.1"/>
    <property type="molecule type" value="Genomic_DNA"/>
</dbReference>
<reference evidence="2" key="1">
    <citation type="journal article" date="2019" name="Nat. Commun.">
        <title>The genome of broomcorn millet.</title>
        <authorList>
            <person name="Zou C."/>
            <person name="Miki D."/>
            <person name="Li D."/>
            <person name="Tang Q."/>
            <person name="Xiao L."/>
            <person name="Rajput S."/>
            <person name="Deng P."/>
            <person name="Jia W."/>
            <person name="Huang R."/>
            <person name="Zhang M."/>
            <person name="Sun Y."/>
            <person name="Hu J."/>
            <person name="Fu X."/>
            <person name="Schnable P.S."/>
            <person name="Li F."/>
            <person name="Zhang H."/>
            <person name="Feng B."/>
            <person name="Zhu X."/>
            <person name="Liu R."/>
            <person name="Schnable J.C."/>
            <person name="Zhu J.-K."/>
            <person name="Zhang H."/>
        </authorList>
    </citation>
    <scope>NUCLEOTIDE SEQUENCE [LARGE SCALE GENOMIC DNA]</scope>
</reference>
<evidence type="ECO:0000313" key="2">
    <source>
        <dbReference type="Proteomes" id="UP000275267"/>
    </source>
</evidence>
<proteinExistence type="predicted"/>
<accession>A0A3L6RJ15</accession>
<dbReference type="SUPFAM" id="SSF53756">
    <property type="entry name" value="UDP-Glycosyltransferase/glycogen phosphorylase"/>
    <property type="match status" value="1"/>
</dbReference>
<evidence type="ECO:0000313" key="1">
    <source>
        <dbReference type="EMBL" id="RLN04504.1"/>
    </source>
</evidence>
<dbReference type="AlphaFoldDB" id="A0A3L6RJ15"/>